<feature type="compositionally biased region" description="Basic and acidic residues" evidence="8">
    <location>
        <begin position="313"/>
        <end position="328"/>
    </location>
</feature>
<feature type="compositionally biased region" description="Low complexity" evidence="8">
    <location>
        <begin position="294"/>
        <end position="311"/>
    </location>
</feature>
<proteinExistence type="inferred from homology"/>
<dbReference type="InterPro" id="IPR027470">
    <property type="entry name" value="Cation_efflux_CTD"/>
</dbReference>
<evidence type="ECO:0000259" key="10">
    <source>
        <dbReference type="Pfam" id="PF01545"/>
    </source>
</evidence>
<dbReference type="InterPro" id="IPR050681">
    <property type="entry name" value="CDF/SLC30A"/>
</dbReference>
<sequence length="584" mass="66457">MDKAEAETFKQPLINEVSQQFSIKSKQSRKKSQLSILTDHSKMDTHLYEIPDLTQITQKVLCRLIIVSVVCIIFLVAEVIGGLWAQSLAILSDAAHMFSDMSGFFISIFSIWLGQRPASQNMSFGYHRAEVIGALGSIILIWGLTILLFYEATVRVIEEAIVTDPLIMLITAGFGLFCNLVMAKVLHSSPTGGHDHGNIMHQCSGHDHGHSHGHGKSNDHNHNHNHDHSHSHGTDDSHSKGKQQQQQQKKKKKINIKQKRQQVSENGISMLVVEQSIESESSEKILTIKEESESSSSCKSNQQQDFGQKQKQQSREHNHSENCGHDHQQIYIPNDIENQKVKNSKNKKVAKQDSSEDDHSSCHGKEHSHDHEHEHSNEHEHSHEHEHDHSHDHNKKSKKSKLKSKNLTEINEHDNYNLKAAMIHVIGDILQSIGVLIAAILIYIFGQQKDENNQIVFTYWQYADPLCTYLFSILVLFTTFGVAKECLRVLMEGTPQNLIIEEFNDQLKAIHRVKEVHDLHIWSLSVGKPAMSAHIVCIENPEYVLRKATKLCRQFGIYHSTIQIELYDRQGANDYIKCNHNLHK</sequence>
<keyword evidence="13" id="KW-1185">Reference proteome</keyword>
<dbReference type="Proteomes" id="UP000688137">
    <property type="component" value="Unassembled WGS sequence"/>
</dbReference>
<comment type="caution">
    <text evidence="12">The sequence shown here is derived from an EMBL/GenBank/DDBJ whole genome shotgun (WGS) entry which is preliminary data.</text>
</comment>
<evidence type="ECO:0000256" key="9">
    <source>
        <dbReference type="SAM" id="Phobius"/>
    </source>
</evidence>
<evidence type="ECO:0000256" key="4">
    <source>
        <dbReference type="ARBA" id="ARBA00022906"/>
    </source>
</evidence>
<dbReference type="InterPro" id="IPR058533">
    <property type="entry name" value="Cation_efflux_TM"/>
</dbReference>
<dbReference type="AlphaFoldDB" id="A0A8S1MPU3"/>
<comment type="subcellular location">
    <subcellularLocation>
        <location evidence="1">Membrane</location>
        <topology evidence="1">Multi-pass membrane protein</topology>
    </subcellularLocation>
</comment>
<evidence type="ECO:0000256" key="8">
    <source>
        <dbReference type="SAM" id="MobiDB-lite"/>
    </source>
</evidence>
<feature type="compositionally biased region" description="Basic residues" evidence="8">
    <location>
        <begin position="392"/>
        <end position="402"/>
    </location>
</feature>
<dbReference type="NCBIfam" id="TIGR01297">
    <property type="entry name" value="CDF"/>
    <property type="match status" value="2"/>
</dbReference>
<evidence type="ECO:0000256" key="3">
    <source>
        <dbReference type="ARBA" id="ARBA00022692"/>
    </source>
</evidence>
<evidence type="ECO:0000256" key="2">
    <source>
        <dbReference type="ARBA" id="ARBA00008873"/>
    </source>
</evidence>
<feature type="compositionally biased region" description="Basic residues" evidence="8">
    <location>
        <begin position="248"/>
        <end position="260"/>
    </location>
</feature>
<dbReference type="OMA" id="NISNCET"/>
<name>A0A8S1MPU3_PARPR</name>
<accession>A0A8S1MPU3</accession>
<dbReference type="PANTHER" id="PTHR11562:SF17">
    <property type="entry name" value="RE54080P-RELATED"/>
    <property type="match status" value="1"/>
</dbReference>
<dbReference type="InterPro" id="IPR002524">
    <property type="entry name" value="Cation_efflux"/>
</dbReference>
<feature type="transmembrane region" description="Helical" evidence="9">
    <location>
        <begin position="126"/>
        <end position="150"/>
    </location>
</feature>
<feature type="compositionally biased region" description="Basic and acidic residues" evidence="8">
    <location>
        <begin position="350"/>
        <end position="391"/>
    </location>
</feature>
<feature type="region of interest" description="Disordered" evidence="8">
    <location>
        <begin position="288"/>
        <end position="402"/>
    </location>
</feature>
<feature type="transmembrane region" description="Helical" evidence="9">
    <location>
        <begin position="64"/>
        <end position="85"/>
    </location>
</feature>
<dbReference type="Pfam" id="PF01545">
    <property type="entry name" value="Cation_efflux"/>
    <property type="match status" value="2"/>
</dbReference>
<feature type="transmembrane region" description="Helical" evidence="9">
    <location>
        <begin position="162"/>
        <end position="182"/>
    </location>
</feature>
<keyword evidence="3 9" id="KW-0812">Transmembrane</keyword>
<evidence type="ECO:0000259" key="11">
    <source>
        <dbReference type="Pfam" id="PF16916"/>
    </source>
</evidence>
<evidence type="ECO:0000256" key="7">
    <source>
        <dbReference type="ARBA" id="ARBA00023136"/>
    </source>
</evidence>
<evidence type="ECO:0000256" key="6">
    <source>
        <dbReference type="ARBA" id="ARBA00023065"/>
    </source>
</evidence>
<feature type="transmembrane region" description="Helical" evidence="9">
    <location>
        <begin position="97"/>
        <end position="114"/>
    </location>
</feature>
<dbReference type="GO" id="GO:0005886">
    <property type="term" value="C:plasma membrane"/>
    <property type="evidence" value="ECO:0007669"/>
    <property type="project" value="TreeGrafter"/>
</dbReference>
<reference evidence="12" key="1">
    <citation type="submission" date="2021-01" db="EMBL/GenBank/DDBJ databases">
        <authorList>
            <consortium name="Genoscope - CEA"/>
            <person name="William W."/>
        </authorList>
    </citation>
    <scope>NUCLEOTIDE SEQUENCE</scope>
</reference>
<keyword evidence="5 9" id="KW-1133">Transmembrane helix</keyword>
<feature type="domain" description="Cation efflux protein transmembrane" evidence="10">
    <location>
        <begin position="409"/>
        <end position="491"/>
    </location>
</feature>
<keyword evidence="6" id="KW-0406">Ion transport</keyword>
<dbReference type="EMBL" id="CAJJDM010000070">
    <property type="protein sequence ID" value="CAD8082240.1"/>
    <property type="molecule type" value="Genomic_DNA"/>
</dbReference>
<evidence type="ECO:0000256" key="1">
    <source>
        <dbReference type="ARBA" id="ARBA00004141"/>
    </source>
</evidence>
<protein>
    <submittedName>
        <fullName evidence="12">Uncharacterized protein</fullName>
    </submittedName>
</protein>
<evidence type="ECO:0000313" key="12">
    <source>
        <dbReference type="EMBL" id="CAD8082240.1"/>
    </source>
</evidence>
<dbReference type="GO" id="GO:0005385">
    <property type="term" value="F:zinc ion transmembrane transporter activity"/>
    <property type="evidence" value="ECO:0007669"/>
    <property type="project" value="TreeGrafter"/>
</dbReference>
<organism evidence="12 13">
    <name type="scientific">Paramecium primaurelia</name>
    <dbReference type="NCBI Taxonomy" id="5886"/>
    <lineage>
        <taxon>Eukaryota</taxon>
        <taxon>Sar</taxon>
        <taxon>Alveolata</taxon>
        <taxon>Ciliophora</taxon>
        <taxon>Intramacronucleata</taxon>
        <taxon>Oligohymenophorea</taxon>
        <taxon>Peniculida</taxon>
        <taxon>Parameciidae</taxon>
        <taxon>Paramecium</taxon>
    </lineage>
</organism>
<feature type="compositionally biased region" description="Basic and acidic residues" evidence="8">
    <location>
        <begin position="196"/>
        <end position="239"/>
    </location>
</feature>
<dbReference type="Pfam" id="PF16916">
    <property type="entry name" value="ZT_dimer"/>
    <property type="match status" value="1"/>
</dbReference>
<feature type="domain" description="Cation efflux protein transmembrane" evidence="10">
    <location>
        <begin position="64"/>
        <end position="189"/>
    </location>
</feature>
<evidence type="ECO:0000313" key="13">
    <source>
        <dbReference type="Proteomes" id="UP000688137"/>
    </source>
</evidence>
<feature type="transmembrane region" description="Helical" evidence="9">
    <location>
        <begin position="466"/>
        <end position="483"/>
    </location>
</feature>
<dbReference type="PANTHER" id="PTHR11562">
    <property type="entry name" value="CATION EFFLUX PROTEIN/ ZINC TRANSPORTER"/>
    <property type="match status" value="1"/>
</dbReference>
<gene>
    <name evidence="12" type="ORF">PPRIM_AZ9-3.1.T0670155</name>
</gene>
<keyword evidence="4" id="KW-0813">Transport</keyword>
<keyword evidence="4" id="KW-0862">Zinc</keyword>
<feature type="transmembrane region" description="Helical" evidence="9">
    <location>
        <begin position="425"/>
        <end position="446"/>
    </location>
</feature>
<comment type="similarity">
    <text evidence="2">Belongs to the cation diffusion facilitator (CDF) transporter (TC 2.A.4) family. SLC30A subfamily.</text>
</comment>
<evidence type="ECO:0000256" key="5">
    <source>
        <dbReference type="ARBA" id="ARBA00022989"/>
    </source>
</evidence>
<feature type="domain" description="Cation efflux protein cytoplasmic" evidence="11">
    <location>
        <begin position="497"/>
        <end position="566"/>
    </location>
</feature>
<feature type="region of interest" description="Disordered" evidence="8">
    <location>
        <begin position="196"/>
        <end position="262"/>
    </location>
</feature>
<keyword evidence="4" id="KW-0864">Zinc transport</keyword>
<keyword evidence="7 9" id="KW-0472">Membrane</keyword>